<evidence type="ECO:0000313" key="3">
    <source>
        <dbReference type="EMBL" id="GJD96729.1"/>
    </source>
</evidence>
<dbReference type="RefSeq" id="WP_238245824.1">
    <property type="nucleotide sequence ID" value="NZ_BPQP01000067.1"/>
</dbReference>
<reference evidence="3" key="1">
    <citation type="journal article" date="2021" name="Front. Microbiol.">
        <title>Comprehensive Comparative Genomics and Phenotyping of Methylobacterium Species.</title>
        <authorList>
            <person name="Alessa O."/>
            <person name="Ogura Y."/>
            <person name="Fujitani Y."/>
            <person name="Takami H."/>
            <person name="Hayashi T."/>
            <person name="Sahin N."/>
            <person name="Tani A."/>
        </authorList>
    </citation>
    <scope>NUCLEOTIDE SEQUENCE</scope>
    <source>
        <strain evidence="3">DSM 19015</strain>
    </source>
</reference>
<dbReference type="Proteomes" id="UP001055125">
    <property type="component" value="Unassembled WGS sequence"/>
</dbReference>
<comment type="caution">
    <text evidence="3">The sequence shown here is derived from an EMBL/GenBank/DDBJ whole genome shotgun (WGS) entry which is preliminary data.</text>
</comment>
<keyword evidence="4" id="KW-1185">Reference proteome</keyword>
<feature type="region of interest" description="Disordered" evidence="1">
    <location>
        <begin position="118"/>
        <end position="153"/>
    </location>
</feature>
<reference evidence="3" key="2">
    <citation type="submission" date="2021-08" db="EMBL/GenBank/DDBJ databases">
        <authorList>
            <person name="Tani A."/>
            <person name="Ola A."/>
            <person name="Ogura Y."/>
            <person name="Katsura K."/>
            <person name="Hayashi T."/>
        </authorList>
    </citation>
    <scope>NUCLEOTIDE SEQUENCE</scope>
    <source>
        <strain evidence="3">DSM 19015</strain>
    </source>
</reference>
<dbReference type="InterPro" id="IPR009081">
    <property type="entry name" value="PP-bd_ACP"/>
</dbReference>
<organism evidence="3 4">
    <name type="scientific">Methylobacterium iners</name>
    <dbReference type="NCBI Taxonomy" id="418707"/>
    <lineage>
        <taxon>Bacteria</taxon>
        <taxon>Pseudomonadati</taxon>
        <taxon>Pseudomonadota</taxon>
        <taxon>Alphaproteobacteria</taxon>
        <taxon>Hyphomicrobiales</taxon>
        <taxon>Methylobacteriaceae</taxon>
        <taxon>Methylobacterium</taxon>
    </lineage>
</organism>
<gene>
    <name evidence="3" type="primary">acpP_2</name>
    <name evidence="3" type="ORF">OCOJLMKI_3954</name>
</gene>
<dbReference type="EMBL" id="BPQP01000067">
    <property type="protein sequence ID" value="GJD96729.1"/>
    <property type="molecule type" value="Genomic_DNA"/>
</dbReference>
<evidence type="ECO:0000256" key="1">
    <source>
        <dbReference type="SAM" id="MobiDB-lite"/>
    </source>
</evidence>
<accession>A0ABQ4S0X4</accession>
<feature type="domain" description="Carrier" evidence="2">
    <location>
        <begin position="4"/>
        <end position="82"/>
    </location>
</feature>
<dbReference type="InterPro" id="IPR046047">
    <property type="entry name" value="DUF6005"/>
</dbReference>
<sequence length="508" mass="56919">MNRDSVVEAIGTILREEMNHPHLDRFGPEARLNEDLYLDSVQLLQVMLALEMNLALPIPEEAISRQDVSTVADLAALLVADGQHEPAAAPEGEDYDLHTIGADADRGLRRTDQGLRRGSLLLGGEGQGEGRAFSGESTPLTPTLSPWEREPGAAPATPCNAVCELGRGEGESVHGEMPYDLKIHCFVSCLCDGLKTRGIDHRPFYFLIWDAEFAITDGSRLAYHSDAMDHESFRYWFERLYGVPLHAWYDHSRSKDENVATLLECLERRGPEECIMVMLDMFHLPERENKFNQNPFPHYLMVELSEDPVVWQVRDPDFRWEGLIERDKLLNAIRQPSVAGGYQFDPSLARPPADADLAAFFEACFRPDANPLIDAARAIVSAHAEGRGGLRLADLGDALRELPVITIRKWAYEHGFAFFWRALGWPDAEFQRVCDEVEVLVNGLTALHYAVLKLARTEDSAQVAPVLAKLDALDAVEFSLKRQLGDAYAAWREARPGLATPRRERRIA</sequence>
<proteinExistence type="predicted"/>
<protein>
    <submittedName>
        <fullName evidence="3">Acyl carrier protein</fullName>
    </submittedName>
</protein>
<dbReference type="InterPro" id="IPR036736">
    <property type="entry name" value="ACP-like_sf"/>
</dbReference>
<evidence type="ECO:0000259" key="2">
    <source>
        <dbReference type="PROSITE" id="PS50075"/>
    </source>
</evidence>
<dbReference type="PROSITE" id="PS50075">
    <property type="entry name" value="CARRIER"/>
    <property type="match status" value="1"/>
</dbReference>
<feature type="compositionally biased region" description="Polar residues" evidence="1">
    <location>
        <begin position="135"/>
        <end position="144"/>
    </location>
</feature>
<dbReference type="Gene3D" id="1.10.1200.10">
    <property type="entry name" value="ACP-like"/>
    <property type="match status" value="1"/>
</dbReference>
<name>A0ABQ4S0X4_9HYPH</name>
<dbReference type="SUPFAM" id="SSF47336">
    <property type="entry name" value="ACP-like"/>
    <property type="match status" value="1"/>
</dbReference>
<dbReference type="Pfam" id="PF19468">
    <property type="entry name" value="DUF6005"/>
    <property type="match status" value="1"/>
</dbReference>
<evidence type="ECO:0000313" key="4">
    <source>
        <dbReference type="Proteomes" id="UP001055125"/>
    </source>
</evidence>